<dbReference type="EMBL" id="WNWM01000001">
    <property type="protein sequence ID" value="MUI10910.1"/>
    <property type="molecule type" value="Genomic_DNA"/>
</dbReference>
<organism evidence="1 2">
    <name type="scientific">Pseudoduganella dura</name>
    <dbReference type="NCBI Taxonomy" id="321982"/>
    <lineage>
        <taxon>Bacteria</taxon>
        <taxon>Pseudomonadati</taxon>
        <taxon>Pseudomonadota</taxon>
        <taxon>Betaproteobacteria</taxon>
        <taxon>Burkholderiales</taxon>
        <taxon>Oxalobacteraceae</taxon>
        <taxon>Telluria group</taxon>
        <taxon>Pseudoduganella</taxon>
    </lineage>
</organism>
<evidence type="ECO:0000313" key="2">
    <source>
        <dbReference type="Proteomes" id="UP000431684"/>
    </source>
</evidence>
<protein>
    <submittedName>
        <fullName evidence="1">Uncharacterized protein</fullName>
    </submittedName>
</protein>
<comment type="caution">
    <text evidence="1">The sequence shown here is derived from an EMBL/GenBank/DDBJ whole genome shotgun (WGS) entry which is preliminary data.</text>
</comment>
<reference evidence="1 2" key="1">
    <citation type="submission" date="2019-11" db="EMBL/GenBank/DDBJ databases">
        <title>Draft Genome Sequences of Six Type Strains of the Genus Massilia.</title>
        <authorList>
            <person name="Miess H."/>
            <person name="Frediansyah A."/>
            <person name="Goeker M."/>
            <person name="Gross H."/>
        </authorList>
    </citation>
    <scope>NUCLEOTIDE SEQUENCE [LARGE SCALE GENOMIC DNA]</scope>
    <source>
        <strain evidence="1 2">DSM 17513</strain>
    </source>
</reference>
<sequence length="71" mass="7892">MIGAALAGSDRYWRIARGYDRMGNAVTGGLDTETVSSRASRARREGRTWGCVLCRVLDWIEKDHCSRSEGT</sequence>
<dbReference type="AlphaFoldDB" id="A0A6I3X8G8"/>
<dbReference type="OrthoDB" id="8451539at2"/>
<accession>A0A6I3X8G8</accession>
<dbReference type="Proteomes" id="UP000431684">
    <property type="component" value="Unassembled WGS sequence"/>
</dbReference>
<name>A0A6I3X8G8_9BURK</name>
<keyword evidence="2" id="KW-1185">Reference proteome</keyword>
<gene>
    <name evidence="1" type="ORF">GJV26_00160</name>
</gene>
<proteinExistence type="predicted"/>
<evidence type="ECO:0000313" key="1">
    <source>
        <dbReference type="EMBL" id="MUI10910.1"/>
    </source>
</evidence>